<feature type="transmembrane region" description="Helical" evidence="13">
    <location>
        <begin position="141"/>
        <end position="167"/>
    </location>
</feature>
<keyword evidence="10" id="KW-0408">Iron</keyword>
<evidence type="ECO:0000256" key="3">
    <source>
        <dbReference type="ARBA" id="ARBA00022448"/>
    </source>
</evidence>
<keyword evidence="11 13" id="KW-0472">Membrane</keyword>
<evidence type="ECO:0000256" key="1">
    <source>
        <dbReference type="ARBA" id="ARBA00001970"/>
    </source>
</evidence>
<dbReference type="InterPro" id="IPR016174">
    <property type="entry name" value="Di-haem_cyt_TM"/>
</dbReference>
<comment type="cofactor">
    <cofactor evidence="1">
        <name>heme b</name>
        <dbReference type="ChEBI" id="CHEBI:60344"/>
    </cofactor>
</comment>
<gene>
    <name evidence="15" type="ORF">ABW99_20480</name>
</gene>
<keyword evidence="16" id="KW-1185">Reference proteome</keyword>
<evidence type="ECO:0000313" key="16">
    <source>
        <dbReference type="Proteomes" id="UP000036700"/>
    </source>
</evidence>
<dbReference type="Pfam" id="PF01292">
    <property type="entry name" value="Ni_hydr_CYTB"/>
    <property type="match status" value="1"/>
</dbReference>
<dbReference type="EMBL" id="CP011568">
    <property type="protein sequence ID" value="AKJ70751.2"/>
    <property type="molecule type" value="Genomic_DNA"/>
</dbReference>
<dbReference type="SUPFAM" id="SSF81342">
    <property type="entry name" value="Transmembrane di-heme cytochromes"/>
    <property type="match status" value="1"/>
</dbReference>
<reference evidence="16" key="1">
    <citation type="submission" date="2015-06" db="EMBL/GenBank/DDBJ databases">
        <authorList>
            <person name="Lim Y.L."/>
            <person name="Ee R."/>
            <person name="Yong D."/>
            <person name="How K.Y."/>
            <person name="Yin W.F."/>
            <person name="Chan K.G."/>
        </authorList>
    </citation>
    <scope>NUCLEOTIDE SEQUENCE [LARGE SCALE GENOMIC DNA]</scope>
    <source>
        <strain evidence="16">DSM 25325</strain>
    </source>
</reference>
<evidence type="ECO:0000256" key="6">
    <source>
        <dbReference type="ARBA" id="ARBA00022692"/>
    </source>
</evidence>
<sequence length="182" mass="20713">MGVTIFWMNQSIMKTQKFPPLAVVLHWLFAALIIWGIFSGFYASFGKPSPAVFNWISFINVSATALFTPLFFFRVFYRMTFRAPPLTELSVPNVVVAKGVQVLIYSMALVSFVSGWLMMSRPVNVFNLIHIPQPLHDPRVLAMWVSIHFYSNALLAGFVFLHVAGVLKHQVMGKRILQRMAF</sequence>
<evidence type="ECO:0000256" key="12">
    <source>
        <dbReference type="ARBA" id="ARBA00037975"/>
    </source>
</evidence>
<dbReference type="GO" id="GO:0005886">
    <property type="term" value="C:plasma membrane"/>
    <property type="evidence" value="ECO:0007669"/>
    <property type="project" value="UniProtKB-SubCell"/>
</dbReference>
<dbReference type="GO" id="GO:0022904">
    <property type="term" value="P:respiratory electron transport chain"/>
    <property type="evidence" value="ECO:0007669"/>
    <property type="project" value="InterPro"/>
</dbReference>
<dbReference type="PANTHER" id="PTHR30529">
    <property type="entry name" value="CYTOCHROME B561"/>
    <property type="match status" value="1"/>
</dbReference>
<keyword evidence="4" id="KW-1003">Cell membrane</keyword>
<feature type="transmembrane region" description="Helical" evidence="13">
    <location>
        <begin position="21"/>
        <end position="43"/>
    </location>
</feature>
<comment type="subcellular location">
    <subcellularLocation>
        <location evidence="2">Cell membrane</location>
        <topology evidence="2">Multi-pass membrane protein</topology>
    </subcellularLocation>
</comment>
<dbReference type="GO" id="GO:0009055">
    <property type="term" value="F:electron transfer activity"/>
    <property type="evidence" value="ECO:0007669"/>
    <property type="project" value="InterPro"/>
</dbReference>
<dbReference type="Proteomes" id="UP000036700">
    <property type="component" value="Chromosome"/>
</dbReference>
<dbReference type="RefSeq" id="WP_047216855.1">
    <property type="nucleotide sequence ID" value="NZ_CP014839.1"/>
</dbReference>
<feature type="transmembrane region" description="Helical" evidence="13">
    <location>
        <begin position="102"/>
        <end position="121"/>
    </location>
</feature>
<keyword evidence="7" id="KW-0479">Metal-binding</keyword>
<proteinExistence type="inferred from homology"/>
<evidence type="ECO:0000256" key="4">
    <source>
        <dbReference type="ARBA" id="ARBA00022475"/>
    </source>
</evidence>
<evidence type="ECO:0000256" key="9">
    <source>
        <dbReference type="ARBA" id="ARBA00022989"/>
    </source>
</evidence>
<evidence type="ECO:0000256" key="2">
    <source>
        <dbReference type="ARBA" id="ARBA00004651"/>
    </source>
</evidence>
<keyword evidence="3" id="KW-0813">Transport</keyword>
<name>A0A0G3F130_9BURK</name>
<dbReference type="GO" id="GO:0046872">
    <property type="term" value="F:metal ion binding"/>
    <property type="evidence" value="ECO:0007669"/>
    <property type="project" value="UniProtKB-KW"/>
</dbReference>
<keyword evidence="9 13" id="KW-1133">Transmembrane helix</keyword>
<keyword evidence="5" id="KW-0349">Heme</keyword>
<dbReference type="InterPro" id="IPR011577">
    <property type="entry name" value="Cyt_b561_bac/Ni-Hgenase"/>
</dbReference>
<evidence type="ECO:0000313" key="15">
    <source>
        <dbReference type="EMBL" id="AKJ70751.2"/>
    </source>
</evidence>
<dbReference type="KEGG" id="ptx:ABW99_20480"/>
<evidence type="ECO:0000256" key="11">
    <source>
        <dbReference type="ARBA" id="ARBA00023136"/>
    </source>
</evidence>
<organism evidence="15 16">
    <name type="scientific">Pandoraea thiooxydans</name>
    <dbReference type="NCBI Taxonomy" id="445709"/>
    <lineage>
        <taxon>Bacteria</taxon>
        <taxon>Pseudomonadati</taxon>
        <taxon>Pseudomonadota</taxon>
        <taxon>Betaproteobacteria</taxon>
        <taxon>Burkholderiales</taxon>
        <taxon>Burkholderiaceae</taxon>
        <taxon>Pandoraea</taxon>
    </lineage>
</organism>
<evidence type="ECO:0000256" key="10">
    <source>
        <dbReference type="ARBA" id="ARBA00023004"/>
    </source>
</evidence>
<dbReference type="AlphaFoldDB" id="A0A0G3F130"/>
<evidence type="ECO:0000256" key="5">
    <source>
        <dbReference type="ARBA" id="ARBA00022617"/>
    </source>
</evidence>
<evidence type="ECO:0000256" key="7">
    <source>
        <dbReference type="ARBA" id="ARBA00022723"/>
    </source>
</evidence>
<dbReference type="STRING" id="445709.ABW99_20480"/>
<keyword evidence="8" id="KW-0249">Electron transport</keyword>
<dbReference type="InterPro" id="IPR052168">
    <property type="entry name" value="Cytochrome_b561_oxidase"/>
</dbReference>
<accession>A0A0G3F130</accession>
<evidence type="ECO:0000259" key="14">
    <source>
        <dbReference type="Pfam" id="PF01292"/>
    </source>
</evidence>
<evidence type="ECO:0000256" key="13">
    <source>
        <dbReference type="SAM" id="Phobius"/>
    </source>
</evidence>
<keyword evidence="6 13" id="KW-0812">Transmembrane</keyword>
<comment type="similarity">
    <text evidence="12">Belongs to the cytochrome b561 family.</text>
</comment>
<protein>
    <recommendedName>
        <fullName evidence="14">Cytochrome b561 bacterial/Ni-hydrogenase domain-containing protein</fullName>
    </recommendedName>
</protein>
<evidence type="ECO:0000256" key="8">
    <source>
        <dbReference type="ARBA" id="ARBA00022982"/>
    </source>
</evidence>
<dbReference type="GO" id="GO:0020037">
    <property type="term" value="F:heme binding"/>
    <property type="evidence" value="ECO:0007669"/>
    <property type="project" value="TreeGrafter"/>
</dbReference>
<dbReference type="PANTHER" id="PTHR30529:SF1">
    <property type="entry name" value="CYTOCHROME B561 HOMOLOG 2"/>
    <property type="match status" value="1"/>
</dbReference>
<feature type="transmembrane region" description="Helical" evidence="13">
    <location>
        <begin position="55"/>
        <end position="77"/>
    </location>
</feature>
<feature type="domain" description="Cytochrome b561 bacterial/Ni-hydrogenase" evidence="14">
    <location>
        <begin position="18"/>
        <end position="180"/>
    </location>
</feature>